<evidence type="ECO:0000313" key="1">
    <source>
        <dbReference type="EMBL" id="KJF42245.1"/>
    </source>
</evidence>
<dbReference type="STRING" id="1544798.LH29_20845"/>
<keyword evidence="2" id="KW-1185">Reference proteome</keyword>
<accession>A0A0D8J5M4</accession>
<comment type="caution">
    <text evidence="1">The sequence shown here is derived from an EMBL/GenBank/DDBJ whole genome shotgun (WGS) entry which is preliminary data.</text>
</comment>
<gene>
    <name evidence="1" type="ORF">LH29_20845</name>
</gene>
<name>A0A0D8J5M4_9BACT</name>
<sequence length="243" mass="27884">MTLNGHIKRSVILYFLLAVVCSAVLAQKHTVYLIPGQGADARLFKNLDIDTAFQVKNIEYFTPEKDWDMERFARELAKQIDTTQTFSIIGVSLGGMLATEMADFLHPEKVIVISSAKSRKEFPGRYRFQKIVPVYWVVPGIAIKTGARILQPLVEPDRNKDKATFKSMLRNKDPLFLKRTTTMILTWKRESYSNKIVHIHGDIDKTLPPRFVQYDYLVEDGSHMMVLTRGKLISELIYGIMNE</sequence>
<dbReference type="InterPro" id="IPR008886">
    <property type="entry name" value="UPF0227/Esterase_YqiA"/>
</dbReference>
<dbReference type="InterPro" id="IPR029058">
    <property type="entry name" value="AB_hydrolase_fold"/>
</dbReference>
<evidence type="ECO:0000313" key="2">
    <source>
        <dbReference type="Proteomes" id="UP000032544"/>
    </source>
</evidence>
<evidence type="ECO:0008006" key="3">
    <source>
        <dbReference type="Google" id="ProtNLM"/>
    </source>
</evidence>
<dbReference type="Gene3D" id="3.40.50.1820">
    <property type="entry name" value="alpha/beta hydrolase"/>
    <property type="match status" value="1"/>
</dbReference>
<reference evidence="1 2" key="1">
    <citation type="submission" date="2014-09" db="EMBL/GenBank/DDBJ databases">
        <title>Draft Genome Sequence of Draconibacterium sp. JN14CK-3.</title>
        <authorList>
            <person name="Dong C."/>
            <person name="Lai Q."/>
            <person name="Shao Z."/>
        </authorList>
    </citation>
    <scope>NUCLEOTIDE SEQUENCE [LARGE SCALE GENOMIC DNA]</scope>
    <source>
        <strain evidence="1 2">JN14CK-3</strain>
    </source>
</reference>
<protein>
    <recommendedName>
        <fullName evidence="3">AB hydrolase-1 domain-containing protein</fullName>
    </recommendedName>
</protein>
<dbReference type="EMBL" id="JRHC01000006">
    <property type="protein sequence ID" value="KJF42245.1"/>
    <property type="molecule type" value="Genomic_DNA"/>
</dbReference>
<proteinExistence type="predicted"/>
<dbReference type="Proteomes" id="UP000032544">
    <property type="component" value="Unassembled WGS sequence"/>
</dbReference>
<dbReference type="SUPFAM" id="SSF53474">
    <property type="entry name" value="alpha/beta-Hydrolases"/>
    <property type="match status" value="1"/>
</dbReference>
<dbReference type="Pfam" id="PF05728">
    <property type="entry name" value="UPF0227"/>
    <property type="match status" value="1"/>
</dbReference>
<dbReference type="AlphaFoldDB" id="A0A0D8J5M4"/>
<organism evidence="1 2">
    <name type="scientific">Draconibacterium sediminis</name>
    <dbReference type="NCBI Taxonomy" id="1544798"/>
    <lineage>
        <taxon>Bacteria</taxon>
        <taxon>Pseudomonadati</taxon>
        <taxon>Bacteroidota</taxon>
        <taxon>Bacteroidia</taxon>
        <taxon>Marinilabiliales</taxon>
        <taxon>Prolixibacteraceae</taxon>
        <taxon>Draconibacterium</taxon>
    </lineage>
</organism>